<protein>
    <submittedName>
        <fullName evidence="1">Uncharacterized protein</fullName>
    </submittedName>
</protein>
<proteinExistence type="predicted"/>
<gene>
    <name evidence="1" type="ORF">SAMN04489867_3037</name>
</gene>
<sequence length="136" mass="14863">MASWDTLVGYVRNNYKIANEFRDDTGHVNGLQMLFDVGDLRSQLIYLWEHNLNGGTEPWFTIASPFARASNVDVVGVLESVGANVCGGVAKVGDLLVLKHAVPLATLDILEFERPLMLVVHTADALEEKFAGGDSF</sequence>
<evidence type="ECO:0000313" key="2">
    <source>
        <dbReference type="Proteomes" id="UP000199077"/>
    </source>
</evidence>
<evidence type="ECO:0000313" key="1">
    <source>
        <dbReference type="EMBL" id="SDP58965.1"/>
    </source>
</evidence>
<reference evidence="2" key="1">
    <citation type="submission" date="2016-10" db="EMBL/GenBank/DDBJ databases">
        <authorList>
            <person name="Varghese N."/>
            <person name="Submissions S."/>
        </authorList>
    </citation>
    <scope>NUCLEOTIDE SEQUENCE [LARGE SCALE GENOMIC DNA]</scope>
    <source>
        <strain evidence="2">DSM 22329</strain>
    </source>
</reference>
<dbReference type="EMBL" id="LT629711">
    <property type="protein sequence ID" value="SDP58965.1"/>
    <property type="molecule type" value="Genomic_DNA"/>
</dbReference>
<keyword evidence="2" id="KW-1185">Reference proteome</keyword>
<organism evidence="1 2">
    <name type="scientific">Pedococcus dokdonensis</name>
    <dbReference type="NCBI Taxonomy" id="443156"/>
    <lineage>
        <taxon>Bacteria</taxon>
        <taxon>Bacillati</taxon>
        <taxon>Actinomycetota</taxon>
        <taxon>Actinomycetes</taxon>
        <taxon>Micrococcales</taxon>
        <taxon>Intrasporangiaceae</taxon>
        <taxon>Pedococcus</taxon>
    </lineage>
</organism>
<dbReference type="AlphaFoldDB" id="A0A1H0TYW7"/>
<accession>A0A1H0TYW7</accession>
<name>A0A1H0TYW7_9MICO</name>
<dbReference type="Proteomes" id="UP000199077">
    <property type="component" value="Chromosome I"/>
</dbReference>